<dbReference type="PANTHER" id="PTHR34236">
    <property type="entry name" value="DIMETHYL SULFOXIDE REDUCTASE TRANSCRIPTIONAL ACTIVATOR"/>
    <property type="match status" value="1"/>
</dbReference>
<name>A0A8U0A9V2_9EURY</name>
<keyword evidence="1" id="KW-0805">Transcription regulation</keyword>
<dbReference type="PANTHER" id="PTHR34236:SF1">
    <property type="entry name" value="DIMETHYL SULFOXIDE REDUCTASE TRANSCRIPTIONAL ACTIVATOR"/>
    <property type="match status" value="1"/>
</dbReference>
<sequence length="236" mass="26766">MDAISSDDALRLTFDVWHPGCWVLEVTEQIDVGFLGYGVYTRDDGQATTHFTTYADTQATIEEALDLVRAHSSVHSVSEMTQQYRQQDFPAPGNARRELLVEHDGTTQISEAFTSRGFVYAEPGDIHGESERWTVFSTDDRSMIRAQLDDIRDQEGAEIAIQSISRADRTVPGDSLPIDQLTHRQREVFQLARKRGYYRQPKETSAGELATELEITTSTFHEHLHNAEEKLLDLSY</sequence>
<keyword evidence="5" id="KW-1185">Reference proteome</keyword>
<dbReference type="Gene3D" id="1.10.10.10">
    <property type="entry name" value="Winged helix-like DNA-binding domain superfamily/Winged helix DNA-binding domain"/>
    <property type="match status" value="1"/>
</dbReference>
<dbReference type="EMBL" id="CP096023">
    <property type="protein sequence ID" value="UPM45238.1"/>
    <property type="molecule type" value="Genomic_DNA"/>
</dbReference>
<feature type="domain" description="HTH bat-type" evidence="3">
    <location>
        <begin position="181"/>
        <end position="232"/>
    </location>
</feature>
<dbReference type="KEGG" id="haad:MW046_18985"/>
<keyword evidence="2" id="KW-0804">Transcription</keyword>
<evidence type="ECO:0000259" key="3">
    <source>
        <dbReference type="Pfam" id="PF04967"/>
    </source>
</evidence>
<dbReference type="SUPFAM" id="SSF88659">
    <property type="entry name" value="Sigma3 and sigma4 domains of RNA polymerase sigma factors"/>
    <property type="match status" value="1"/>
</dbReference>
<geneLocation type="plasmid" evidence="4 5">
    <name>unnamed4</name>
</geneLocation>
<protein>
    <submittedName>
        <fullName evidence="4">Helix-turn-helix domain-containing protein</fullName>
    </submittedName>
</protein>
<dbReference type="RefSeq" id="WP_247995892.1">
    <property type="nucleotide sequence ID" value="NZ_CP096023.1"/>
</dbReference>
<dbReference type="AlphaFoldDB" id="A0A8U0A9V2"/>
<proteinExistence type="predicted"/>
<evidence type="ECO:0000256" key="1">
    <source>
        <dbReference type="ARBA" id="ARBA00023015"/>
    </source>
</evidence>
<keyword evidence="4" id="KW-0614">Plasmid</keyword>
<dbReference type="Pfam" id="PF04967">
    <property type="entry name" value="HTH_10"/>
    <property type="match status" value="1"/>
</dbReference>
<reference evidence="4" key="1">
    <citation type="submission" date="2022-04" db="EMBL/GenBank/DDBJ databases">
        <title>Halocatena sp. nov., isolated from a salt lake.</title>
        <authorList>
            <person name="Cui H.-L."/>
        </authorList>
    </citation>
    <scope>NUCLEOTIDE SEQUENCE</scope>
    <source>
        <strain evidence="4">AD-1</strain>
        <plasmid evidence="4">unnamed4</plasmid>
    </source>
</reference>
<gene>
    <name evidence="4" type="ORF">MW046_18985</name>
</gene>
<dbReference type="Proteomes" id="UP000831768">
    <property type="component" value="Plasmid unnamed4"/>
</dbReference>
<dbReference type="InterPro" id="IPR036388">
    <property type="entry name" value="WH-like_DNA-bd_sf"/>
</dbReference>
<evidence type="ECO:0000313" key="5">
    <source>
        <dbReference type="Proteomes" id="UP000831768"/>
    </source>
</evidence>
<evidence type="ECO:0000256" key="2">
    <source>
        <dbReference type="ARBA" id="ARBA00023163"/>
    </source>
</evidence>
<evidence type="ECO:0000313" key="4">
    <source>
        <dbReference type="EMBL" id="UPM45238.1"/>
    </source>
</evidence>
<organism evidence="4 5">
    <name type="scientific">Halocatena salina</name>
    <dbReference type="NCBI Taxonomy" id="2934340"/>
    <lineage>
        <taxon>Archaea</taxon>
        <taxon>Methanobacteriati</taxon>
        <taxon>Methanobacteriota</taxon>
        <taxon>Stenosarchaea group</taxon>
        <taxon>Halobacteria</taxon>
        <taxon>Halobacteriales</taxon>
        <taxon>Natronomonadaceae</taxon>
        <taxon>Halocatena</taxon>
    </lineage>
</organism>
<dbReference type="InterPro" id="IPR007050">
    <property type="entry name" value="HTH_bacterioopsin"/>
</dbReference>
<accession>A0A8U0A9V2</accession>
<dbReference type="InterPro" id="IPR013324">
    <property type="entry name" value="RNA_pol_sigma_r3/r4-like"/>
</dbReference>
<dbReference type="GeneID" id="71930178"/>